<gene>
    <name evidence="7" type="primary">rplI</name>
    <name evidence="11" type="ORF">US42_C0011G0014</name>
</gene>
<name>A0A0G0JGN9_9BACT</name>
<dbReference type="PANTHER" id="PTHR21368">
    <property type="entry name" value="50S RIBOSOMAL PROTEIN L9"/>
    <property type="match status" value="1"/>
</dbReference>
<dbReference type="PATRIC" id="fig|1619046.3.peg.731"/>
<organism evidence="11 12">
    <name type="scientific">Candidatus Magasanikbacteria bacterium GW2011_GWC2_37_14</name>
    <dbReference type="NCBI Taxonomy" id="1619046"/>
    <lineage>
        <taxon>Bacteria</taxon>
        <taxon>Candidatus Magasanikiibacteriota</taxon>
    </lineage>
</organism>
<dbReference type="NCBIfam" id="TIGR00158">
    <property type="entry name" value="L9"/>
    <property type="match status" value="1"/>
</dbReference>
<dbReference type="GO" id="GO:0019843">
    <property type="term" value="F:rRNA binding"/>
    <property type="evidence" value="ECO:0007669"/>
    <property type="project" value="UniProtKB-UniRule"/>
</dbReference>
<comment type="function">
    <text evidence="7">Binds to the 23S rRNA.</text>
</comment>
<dbReference type="InterPro" id="IPR036935">
    <property type="entry name" value="Ribosomal_bL9_N_sf"/>
</dbReference>
<accession>A0A0G0JGN9</accession>
<evidence type="ECO:0000313" key="11">
    <source>
        <dbReference type="EMBL" id="KKQ27276.1"/>
    </source>
</evidence>
<evidence type="ECO:0000259" key="10">
    <source>
        <dbReference type="Pfam" id="PF03948"/>
    </source>
</evidence>
<evidence type="ECO:0000256" key="2">
    <source>
        <dbReference type="ARBA" id="ARBA00022730"/>
    </source>
</evidence>
<dbReference type="STRING" id="1619046.US42_C0011G0014"/>
<keyword evidence="4 7" id="KW-0689">Ribosomal protein</keyword>
<dbReference type="Gene3D" id="3.40.5.10">
    <property type="entry name" value="Ribosomal protein L9, N-terminal domain"/>
    <property type="match status" value="1"/>
</dbReference>
<dbReference type="GO" id="GO:0006412">
    <property type="term" value="P:translation"/>
    <property type="evidence" value="ECO:0007669"/>
    <property type="project" value="UniProtKB-UniRule"/>
</dbReference>
<evidence type="ECO:0000256" key="8">
    <source>
        <dbReference type="SAM" id="Coils"/>
    </source>
</evidence>
<evidence type="ECO:0000256" key="5">
    <source>
        <dbReference type="ARBA" id="ARBA00023274"/>
    </source>
</evidence>
<evidence type="ECO:0000256" key="7">
    <source>
        <dbReference type="HAMAP-Rule" id="MF_00503"/>
    </source>
</evidence>
<dbReference type="InterPro" id="IPR020594">
    <property type="entry name" value="Ribosomal_bL9_bac/chp"/>
</dbReference>
<dbReference type="GO" id="GO:0005840">
    <property type="term" value="C:ribosome"/>
    <property type="evidence" value="ECO:0007669"/>
    <property type="project" value="UniProtKB-KW"/>
</dbReference>
<evidence type="ECO:0000256" key="3">
    <source>
        <dbReference type="ARBA" id="ARBA00022884"/>
    </source>
</evidence>
<dbReference type="Pfam" id="PF03948">
    <property type="entry name" value="Ribosomal_L9_C"/>
    <property type="match status" value="1"/>
</dbReference>
<dbReference type="InterPro" id="IPR009027">
    <property type="entry name" value="Ribosomal_bL9/RNase_H1_N"/>
</dbReference>
<keyword evidence="5 7" id="KW-0687">Ribonucleoprotein</keyword>
<dbReference type="HAMAP" id="MF_00503">
    <property type="entry name" value="Ribosomal_bL9"/>
    <property type="match status" value="1"/>
</dbReference>
<comment type="caution">
    <text evidence="11">The sequence shown here is derived from an EMBL/GenBank/DDBJ whole genome shotgun (WGS) entry which is preliminary data.</text>
</comment>
<dbReference type="SUPFAM" id="SSF55653">
    <property type="entry name" value="Ribosomal protein L9 C-domain"/>
    <property type="match status" value="1"/>
</dbReference>
<dbReference type="InterPro" id="IPR000244">
    <property type="entry name" value="Ribosomal_bL9"/>
</dbReference>
<feature type="domain" description="Large ribosomal subunit protein bL9 C-terminal" evidence="10">
    <location>
        <begin position="64"/>
        <end position="146"/>
    </location>
</feature>
<evidence type="ECO:0000259" key="9">
    <source>
        <dbReference type="Pfam" id="PF01281"/>
    </source>
</evidence>
<dbReference type="AlphaFoldDB" id="A0A0G0JGN9"/>
<feature type="domain" description="Ribosomal protein L9" evidence="9">
    <location>
        <begin position="1"/>
        <end position="46"/>
    </location>
</feature>
<dbReference type="SUPFAM" id="SSF55658">
    <property type="entry name" value="L9 N-domain-like"/>
    <property type="match status" value="1"/>
</dbReference>
<dbReference type="GO" id="GO:1990904">
    <property type="term" value="C:ribonucleoprotein complex"/>
    <property type="evidence" value="ECO:0007669"/>
    <property type="project" value="UniProtKB-KW"/>
</dbReference>
<evidence type="ECO:0000256" key="4">
    <source>
        <dbReference type="ARBA" id="ARBA00022980"/>
    </source>
</evidence>
<dbReference type="Pfam" id="PF01281">
    <property type="entry name" value="Ribosomal_L9_N"/>
    <property type="match status" value="1"/>
</dbReference>
<evidence type="ECO:0000313" key="12">
    <source>
        <dbReference type="Proteomes" id="UP000034849"/>
    </source>
</evidence>
<keyword evidence="3 7" id="KW-0694">RNA-binding</keyword>
<reference evidence="11 12" key="1">
    <citation type="journal article" date="2015" name="Nature">
        <title>rRNA introns, odd ribosomes, and small enigmatic genomes across a large radiation of phyla.</title>
        <authorList>
            <person name="Brown C.T."/>
            <person name="Hug L.A."/>
            <person name="Thomas B.C."/>
            <person name="Sharon I."/>
            <person name="Castelle C.J."/>
            <person name="Singh A."/>
            <person name="Wilkins M.J."/>
            <person name="Williams K.H."/>
            <person name="Banfield J.F."/>
        </authorList>
    </citation>
    <scope>NUCLEOTIDE SEQUENCE [LARGE SCALE GENOMIC DNA]</scope>
</reference>
<feature type="coiled-coil region" evidence="8">
    <location>
        <begin position="44"/>
        <end position="71"/>
    </location>
</feature>
<protein>
    <recommendedName>
        <fullName evidence="6 7">Large ribosomal subunit protein bL9</fullName>
    </recommendedName>
</protein>
<dbReference type="Proteomes" id="UP000034849">
    <property type="component" value="Unassembled WGS sequence"/>
</dbReference>
<evidence type="ECO:0000256" key="1">
    <source>
        <dbReference type="ARBA" id="ARBA00010605"/>
    </source>
</evidence>
<dbReference type="InterPro" id="IPR036791">
    <property type="entry name" value="Ribosomal_bL9_C_sf"/>
</dbReference>
<dbReference type="InterPro" id="IPR020070">
    <property type="entry name" value="Ribosomal_bL9_N"/>
</dbReference>
<dbReference type="GO" id="GO:0003735">
    <property type="term" value="F:structural constituent of ribosome"/>
    <property type="evidence" value="ECO:0007669"/>
    <property type="project" value="InterPro"/>
</dbReference>
<dbReference type="Gene3D" id="3.10.430.100">
    <property type="entry name" value="Ribosomal protein L9, C-terminal domain"/>
    <property type="match status" value="1"/>
</dbReference>
<dbReference type="InterPro" id="IPR020069">
    <property type="entry name" value="Ribosomal_bL9_C"/>
</dbReference>
<comment type="similarity">
    <text evidence="1 7">Belongs to the bacterial ribosomal protein bL9 family.</text>
</comment>
<keyword evidence="8" id="KW-0175">Coiled coil</keyword>
<dbReference type="EMBL" id="LBSX01000011">
    <property type="protein sequence ID" value="KKQ27276.1"/>
    <property type="molecule type" value="Genomic_DNA"/>
</dbReference>
<evidence type="ECO:0000256" key="6">
    <source>
        <dbReference type="ARBA" id="ARBA00035292"/>
    </source>
</evidence>
<keyword evidence="2 7" id="KW-0699">rRNA-binding</keyword>
<sequence length="148" mass="16201">MKVIFLQDVKGSGKKGEIKEVADGYGRNFLLKNNFVKIASEGSIAETKAQEEKLRRQMEKELAENQEAAGKIDGEEIEIKAKASSSGTLYSAIGAEKICDEIKKQLGARLKTTQVVIANPLKELGERKVKIKFGHGLEVEVNVVVISV</sequence>
<proteinExistence type="inferred from homology"/>